<reference evidence="2" key="2">
    <citation type="submission" date="2015-03" db="EMBL/GenBank/DDBJ databases">
        <authorList>
            <person name="Chow C.-E.T."/>
            <person name="Winget D.M."/>
            <person name="White R.A.III."/>
            <person name="Hallam S.J."/>
            <person name="Suttle C.A."/>
        </authorList>
    </citation>
    <scope>NUCLEOTIDE SEQUENCE</scope>
    <source>
        <strain evidence="2">Oxic1_6</strain>
    </source>
</reference>
<sequence length="57" mass="6435">MSVRLWRLTSRSLGISGWRWMTTDTSRRGTAEAGTRGRSLRAPQAQGSRMAARERLT</sequence>
<protein>
    <submittedName>
        <fullName evidence="2">Uncharacterized protein</fullName>
    </submittedName>
</protein>
<reference evidence="2" key="1">
    <citation type="journal article" date="2015" name="Front. Microbiol.">
        <title>Combining genomic sequencing methods to explore viral diversity and reveal potential virus-host interactions.</title>
        <authorList>
            <person name="Chow C.E."/>
            <person name="Winget D.M."/>
            <person name="White R.A.III."/>
            <person name="Hallam S.J."/>
            <person name="Suttle C.A."/>
        </authorList>
    </citation>
    <scope>NUCLEOTIDE SEQUENCE</scope>
    <source>
        <strain evidence="2">Oxic1_6</strain>
    </source>
</reference>
<feature type="region of interest" description="Disordered" evidence="1">
    <location>
        <begin position="26"/>
        <end position="57"/>
    </location>
</feature>
<organism evidence="2">
    <name type="scientific">uncultured marine virus</name>
    <dbReference type="NCBI Taxonomy" id="186617"/>
    <lineage>
        <taxon>Viruses</taxon>
        <taxon>environmental samples</taxon>
    </lineage>
</organism>
<accession>A0A0F7L9V8</accession>
<dbReference type="EMBL" id="KR029601">
    <property type="protein sequence ID" value="AKH48157.1"/>
    <property type="molecule type" value="Genomic_DNA"/>
</dbReference>
<name>A0A0F7L9V8_9VIRU</name>
<evidence type="ECO:0000313" key="2">
    <source>
        <dbReference type="EMBL" id="AKH48157.1"/>
    </source>
</evidence>
<evidence type="ECO:0000256" key="1">
    <source>
        <dbReference type="SAM" id="MobiDB-lite"/>
    </source>
</evidence>
<proteinExistence type="predicted"/>